<name>A0A7V2F3M1_UNCEI</name>
<evidence type="ECO:0000313" key="1">
    <source>
        <dbReference type="EMBL" id="HER43534.1"/>
    </source>
</evidence>
<gene>
    <name evidence="1" type="ORF">ENO08_03650</name>
</gene>
<dbReference type="EMBL" id="DSEC01000256">
    <property type="protein sequence ID" value="HER43534.1"/>
    <property type="molecule type" value="Genomic_DNA"/>
</dbReference>
<proteinExistence type="predicted"/>
<protein>
    <submittedName>
        <fullName evidence="1">Uncharacterized protein</fullName>
    </submittedName>
</protein>
<reference evidence="1" key="1">
    <citation type="journal article" date="2020" name="mSystems">
        <title>Genome- and Community-Level Interaction Insights into Carbon Utilization and Element Cycling Functions of Hydrothermarchaeota in Hydrothermal Sediment.</title>
        <authorList>
            <person name="Zhou Z."/>
            <person name="Liu Y."/>
            <person name="Xu W."/>
            <person name="Pan J."/>
            <person name="Luo Z.H."/>
            <person name="Li M."/>
        </authorList>
    </citation>
    <scope>NUCLEOTIDE SEQUENCE [LARGE SCALE GENOMIC DNA]</scope>
    <source>
        <strain evidence="1">SpSt-1233</strain>
    </source>
</reference>
<sequence length="298" mass="33563">MGQNIFSLRFPAAAVLAAAILVFAAGAGRAWEGAGPLVIEHTCTDLSRIPAAWIDSTKAKMRMYYGHTSHGEQITEGLRRIEEAAPFFAYAMAYRVLPAEPGTFCVNDDLGVTPDSYLLTSAGMDRTRAALNSNPEINVSMFMWCIELNTWTAEQVEEYFDSTEALEAEFPHVTFIYATGNAQYSGAEGYNRWQRNEQIRAYCIANGKVLFDFADMDSWWYDPAIPGWEQNTYEYDGHTIPVEHEQYYGDEWGHTTFESCEVKGRAMWWLATMLSGWYADPTGTRATSLGGLKRRVRP</sequence>
<dbReference type="AlphaFoldDB" id="A0A7V2F3M1"/>
<dbReference type="Proteomes" id="UP000886069">
    <property type="component" value="Unassembled WGS sequence"/>
</dbReference>
<comment type="caution">
    <text evidence="1">The sequence shown here is derived from an EMBL/GenBank/DDBJ whole genome shotgun (WGS) entry which is preliminary data.</text>
</comment>
<accession>A0A7V2F3M1</accession>
<organism evidence="1">
    <name type="scientific">Eiseniibacteriota bacterium</name>
    <dbReference type="NCBI Taxonomy" id="2212470"/>
    <lineage>
        <taxon>Bacteria</taxon>
        <taxon>Candidatus Eiseniibacteriota</taxon>
    </lineage>
</organism>